<dbReference type="CDD" id="cd12107">
    <property type="entry name" value="Hemerythrin"/>
    <property type="match status" value="1"/>
</dbReference>
<proteinExistence type="inferred from homology"/>
<organism evidence="5 6">
    <name type="scientific">Aquabacterium olei</name>
    <dbReference type="NCBI Taxonomy" id="1296669"/>
    <lineage>
        <taxon>Bacteria</taxon>
        <taxon>Pseudomonadati</taxon>
        <taxon>Pseudomonadota</taxon>
        <taxon>Betaproteobacteria</taxon>
        <taxon>Burkholderiales</taxon>
        <taxon>Aquabacterium</taxon>
    </lineage>
</organism>
<evidence type="ECO:0000256" key="3">
    <source>
        <dbReference type="ARBA" id="ARBA00023004"/>
    </source>
</evidence>
<keyword evidence="3" id="KW-0408">Iron</keyword>
<dbReference type="OrthoDB" id="5296936at2"/>
<feature type="domain" description="Hemerythrin-like" evidence="4">
    <location>
        <begin position="24"/>
        <end position="127"/>
    </location>
</feature>
<dbReference type="PANTHER" id="PTHR37164">
    <property type="entry name" value="BACTERIOHEMERYTHRIN"/>
    <property type="match status" value="1"/>
</dbReference>
<comment type="similarity">
    <text evidence="1">Belongs to the hemerythrin family.</text>
</comment>
<keyword evidence="2" id="KW-0479">Metal-binding</keyword>
<dbReference type="InterPro" id="IPR012312">
    <property type="entry name" value="Hemerythrin-like"/>
</dbReference>
<evidence type="ECO:0000313" key="5">
    <source>
        <dbReference type="EMBL" id="AWI55667.1"/>
    </source>
</evidence>
<protein>
    <submittedName>
        <fullName evidence="5">Hemerythrin</fullName>
    </submittedName>
</protein>
<sequence>MTPPESTDAPEALAWSDAFVLGFDPMDHLHEEFVDIAGRLQAAEDEALPALLDEMARHLEQHFQMEDKWMEETDFPPRGCHMDEHAAVLKSVREVQAELAEGNVELCRDLVDHLAAWFPGHADHLDSALAHWMSKRRFGGKPVVLRRGLTLR</sequence>
<dbReference type="KEGG" id="aon:DEH84_17485"/>
<dbReference type="NCBIfam" id="TIGR02481">
    <property type="entry name" value="hemeryth_dom"/>
    <property type="match status" value="1"/>
</dbReference>
<dbReference type="InterPro" id="IPR035938">
    <property type="entry name" value="Hemerythrin-like_sf"/>
</dbReference>
<dbReference type="RefSeq" id="WP_109038776.1">
    <property type="nucleotide sequence ID" value="NZ_CP029211.1"/>
</dbReference>
<keyword evidence="6" id="KW-1185">Reference proteome</keyword>
<evidence type="ECO:0000256" key="1">
    <source>
        <dbReference type="ARBA" id="ARBA00010587"/>
    </source>
</evidence>
<dbReference type="AlphaFoldDB" id="A0A2U8FXQ6"/>
<gene>
    <name evidence="5" type="ORF">DEH84_17485</name>
</gene>
<keyword evidence="5" id="KW-0614">Plasmid</keyword>
<dbReference type="EMBL" id="CP029211">
    <property type="protein sequence ID" value="AWI55667.1"/>
    <property type="molecule type" value="Genomic_DNA"/>
</dbReference>
<evidence type="ECO:0000256" key="2">
    <source>
        <dbReference type="ARBA" id="ARBA00022723"/>
    </source>
</evidence>
<dbReference type="SUPFAM" id="SSF47188">
    <property type="entry name" value="Hemerythrin-like"/>
    <property type="match status" value="1"/>
</dbReference>
<evidence type="ECO:0000313" key="6">
    <source>
        <dbReference type="Proteomes" id="UP000244892"/>
    </source>
</evidence>
<name>A0A2U8FXQ6_9BURK</name>
<evidence type="ECO:0000259" key="4">
    <source>
        <dbReference type="Pfam" id="PF01814"/>
    </source>
</evidence>
<dbReference type="InterPro" id="IPR050669">
    <property type="entry name" value="Hemerythrin"/>
</dbReference>
<dbReference type="InterPro" id="IPR012827">
    <property type="entry name" value="Hemerythrin_metal-bd"/>
</dbReference>
<reference evidence="5 6" key="1">
    <citation type="submission" date="2018-05" db="EMBL/GenBank/DDBJ databases">
        <title>complete genome sequence of Aquabacterium olei NBRC 110486.</title>
        <authorList>
            <person name="Tang B."/>
            <person name="Chang J."/>
            <person name="Zhang L."/>
            <person name="Yang H."/>
        </authorList>
    </citation>
    <scope>NUCLEOTIDE SEQUENCE [LARGE SCALE GENOMIC DNA]</scope>
    <source>
        <strain evidence="5 6">NBRC 110486</strain>
        <plasmid evidence="6">ptb101</plasmid>
    </source>
</reference>
<accession>A0A2U8FXQ6</accession>
<geneLocation type="plasmid" evidence="6">
    <name>ptb101</name>
</geneLocation>
<dbReference type="GO" id="GO:0046872">
    <property type="term" value="F:metal ion binding"/>
    <property type="evidence" value="ECO:0007669"/>
    <property type="project" value="UniProtKB-KW"/>
</dbReference>
<dbReference type="Gene3D" id="1.20.120.50">
    <property type="entry name" value="Hemerythrin-like"/>
    <property type="match status" value="1"/>
</dbReference>
<dbReference type="PANTHER" id="PTHR37164:SF1">
    <property type="entry name" value="BACTERIOHEMERYTHRIN"/>
    <property type="match status" value="1"/>
</dbReference>
<dbReference type="Proteomes" id="UP000244892">
    <property type="component" value="Plasmid pTB101"/>
</dbReference>
<dbReference type="Pfam" id="PF01814">
    <property type="entry name" value="Hemerythrin"/>
    <property type="match status" value="1"/>
</dbReference>